<proteinExistence type="predicted"/>
<gene>
    <name evidence="1" type="ORF">C3743_05410</name>
</gene>
<protein>
    <submittedName>
        <fullName evidence="1">Uncharacterized protein</fullName>
    </submittedName>
</protein>
<dbReference type="AlphaFoldDB" id="A0A2S5E3T6"/>
<sequence length="106" mass="12304">MKMLLILALTVAIVLWLRSRYLRFTAPVRRDRDAKEALMRQVLLDRADYIGKPAQRLIATLGETKSQSLDHGVVIYTWRANQLCIDASIRNDVCEYLDERQCSKHD</sequence>
<comment type="caution">
    <text evidence="1">The sequence shown here is derived from an EMBL/GenBank/DDBJ whole genome shotgun (WGS) entry which is preliminary data.</text>
</comment>
<organism evidence="1 2">
    <name type="scientific">Burkholderia contaminans</name>
    <dbReference type="NCBI Taxonomy" id="488447"/>
    <lineage>
        <taxon>Bacteria</taxon>
        <taxon>Pseudomonadati</taxon>
        <taxon>Pseudomonadota</taxon>
        <taxon>Betaproteobacteria</taxon>
        <taxon>Burkholderiales</taxon>
        <taxon>Burkholderiaceae</taxon>
        <taxon>Burkholderia</taxon>
        <taxon>Burkholderia cepacia complex</taxon>
    </lineage>
</organism>
<evidence type="ECO:0000313" key="2">
    <source>
        <dbReference type="Proteomes" id="UP000238655"/>
    </source>
</evidence>
<name>A0A2S5E3T6_9BURK</name>
<evidence type="ECO:0000313" key="1">
    <source>
        <dbReference type="EMBL" id="POZ85962.1"/>
    </source>
</evidence>
<dbReference type="EMBL" id="PQVP01000001">
    <property type="protein sequence ID" value="POZ85962.1"/>
    <property type="molecule type" value="Genomic_DNA"/>
</dbReference>
<reference evidence="1 2" key="1">
    <citation type="submission" date="2018-01" db="EMBL/GenBank/DDBJ databases">
        <title>Successful Treatment of Persistent Burkholderia cepacia Bacteremia with Ceftazidime-Avibactam.</title>
        <authorList>
            <person name="Tamma P."/>
            <person name="Fan Y."/>
            <person name="Bergman Y."/>
            <person name="Sick-Samuels A."/>
            <person name="Hsu A."/>
            <person name="Timp W."/>
            <person name="Simner P."/>
        </authorList>
    </citation>
    <scope>NUCLEOTIDE SEQUENCE [LARGE SCALE GENOMIC DNA]</scope>
    <source>
        <strain evidence="1 2">170816</strain>
    </source>
</reference>
<accession>A0A2S5E3T6</accession>
<dbReference type="RefSeq" id="WP_089463262.1">
    <property type="nucleotide sequence ID" value="NZ_CM009576.1"/>
</dbReference>
<dbReference type="Proteomes" id="UP000238655">
    <property type="component" value="Chromosome 2"/>
</dbReference>